<dbReference type="EMBL" id="JAUHLN010000002">
    <property type="protein sequence ID" value="MDN4074308.1"/>
    <property type="molecule type" value="Genomic_DNA"/>
</dbReference>
<evidence type="ECO:0000313" key="2">
    <source>
        <dbReference type="EMBL" id="MDN4074308.1"/>
    </source>
</evidence>
<accession>A0ABT8E8R8</accession>
<protein>
    <submittedName>
        <fullName evidence="2">SDR family oxidoreductase</fullName>
    </submittedName>
</protein>
<dbReference type="CDD" id="cd05243">
    <property type="entry name" value="SDR_a5"/>
    <property type="match status" value="1"/>
</dbReference>
<dbReference type="RefSeq" id="WP_290400374.1">
    <property type="nucleotide sequence ID" value="NZ_JAUHLN010000002.1"/>
</dbReference>
<dbReference type="Proteomes" id="UP001168694">
    <property type="component" value="Unassembled WGS sequence"/>
</dbReference>
<keyword evidence="3" id="KW-1185">Reference proteome</keyword>
<proteinExistence type="predicted"/>
<dbReference type="InterPro" id="IPR016040">
    <property type="entry name" value="NAD(P)-bd_dom"/>
</dbReference>
<dbReference type="PANTHER" id="PTHR15020:SF50">
    <property type="entry name" value="UPF0659 PROTEIN YMR090W"/>
    <property type="match status" value="1"/>
</dbReference>
<dbReference type="Pfam" id="PF13460">
    <property type="entry name" value="NAD_binding_10"/>
    <property type="match status" value="1"/>
</dbReference>
<feature type="domain" description="NAD(P)-binding" evidence="1">
    <location>
        <begin position="7"/>
        <end position="185"/>
    </location>
</feature>
<gene>
    <name evidence="2" type="ORF">QYF49_15050</name>
</gene>
<dbReference type="SUPFAM" id="SSF51735">
    <property type="entry name" value="NAD(P)-binding Rossmann-fold domains"/>
    <property type="match status" value="1"/>
</dbReference>
<dbReference type="Gene3D" id="3.40.50.720">
    <property type="entry name" value="NAD(P)-binding Rossmann-like Domain"/>
    <property type="match status" value="1"/>
</dbReference>
<organism evidence="2 3">
    <name type="scientific">Fictibacillus terranigra</name>
    <dbReference type="NCBI Taxonomy" id="3058424"/>
    <lineage>
        <taxon>Bacteria</taxon>
        <taxon>Bacillati</taxon>
        <taxon>Bacillota</taxon>
        <taxon>Bacilli</taxon>
        <taxon>Bacillales</taxon>
        <taxon>Fictibacillaceae</taxon>
        <taxon>Fictibacillus</taxon>
    </lineage>
</organism>
<dbReference type="PANTHER" id="PTHR15020">
    <property type="entry name" value="FLAVIN REDUCTASE-RELATED"/>
    <property type="match status" value="1"/>
</dbReference>
<comment type="caution">
    <text evidence="2">The sequence shown here is derived from an EMBL/GenBank/DDBJ whole genome shotgun (WGS) entry which is preliminary data.</text>
</comment>
<evidence type="ECO:0000259" key="1">
    <source>
        <dbReference type="Pfam" id="PF13460"/>
    </source>
</evidence>
<sequence>MKVLVVGANGTTGRLILQELNKAGHETRAMIREKEQASELEKLGAETVLADLEGDVSKALKGCDAVIFAAGSGSKTGSDKTAAVDRDGAINLMEEAEKQNVRRFILLSNMGAGTPEKGPEELQHYLVMKGEAEDRLESSRLHYTIVRPGALTNSEGNGHIRAGENLGSGSIARADVAKVIAASLDLENANHKIFEILEGDQQVADALKSL</sequence>
<reference evidence="2" key="1">
    <citation type="submission" date="2023-06" db="EMBL/GenBank/DDBJ databases">
        <title>Draft Genome Sequences of Representative Paenibacillus Polymyxa, Bacillus cereus, Fictibacillus sp., and Brevibacillus agri Strains Isolated from Amazonian Dark Earth.</title>
        <authorList>
            <person name="Pellegrinetti T.A."/>
            <person name="Cunha I.C.M."/>
            <person name="Chaves M.G."/>
            <person name="Freitas A.S."/>
            <person name="Silva A.V.R."/>
            <person name="Tsai S.M."/>
            <person name="Mendes L.W."/>
        </authorList>
    </citation>
    <scope>NUCLEOTIDE SEQUENCE</scope>
    <source>
        <strain evidence="2">CENA-BCM004</strain>
    </source>
</reference>
<dbReference type="InterPro" id="IPR036291">
    <property type="entry name" value="NAD(P)-bd_dom_sf"/>
</dbReference>
<name>A0ABT8E8R8_9BACL</name>
<evidence type="ECO:0000313" key="3">
    <source>
        <dbReference type="Proteomes" id="UP001168694"/>
    </source>
</evidence>